<sequence length="55" mass="6808">MHMIDELPDWDIDKSDLNLMKVIDNMFKHGQNYNKNQNYWRMSRIRFLILILLLI</sequence>
<dbReference type="EMBL" id="SMOL01000120">
    <property type="protein sequence ID" value="KAB2632707.1"/>
    <property type="molecule type" value="Genomic_DNA"/>
</dbReference>
<name>A0A5N5I0R2_9ROSA</name>
<dbReference type="AlphaFoldDB" id="A0A5N5I0R2"/>
<protein>
    <submittedName>
        <fullName evidence="1">Uncharacterized protein</fullName>
    </submittedName>
</protein>
<reference evidence="1 2" key="3">
    <citation type="submission" date="2019-11" db="EMBL/GenBank/DDBJ databases">
        <title>A de novo genome assembly of a pear dwarfing rootstock.</title>
        <authorList>
            <person name="Wang F."/>
            <person name="Wang J."/>
            <person name="Li S."/>
            <person name="Zhang Y."/>
            <person name="Fang M."/>
            <person name="Ma L."/>
            <person name="Zhao Y."/>
            <person name="Jiang S."/>
        </authorList>
    </citation>
    <scope>NUCLEOTIDE SEQUENCE [LARGE SCALE GENOMIC DNA]</scope>
    <source>
        <strain evidence="1">S2</strain>
        <tissue evidence="1">Leaf</tissue>
    </source>
</reference>
<comment type="caution">
    <text evidence="1">The sequence shown here is derived from an EMBL/GenBank/DDBJ whole genome shotgun (WGS) entry which is preliminary data.</text>
</comment>
<gene>
    <name evidence="1" type="ORF">D8674_028954</name>
</gene>
<keyword evidence="2" id="KW-1185">Reference proteome</keyword>
<proteinExistence type="predicted"/>
<reference evidence="2" key="2">
    <citation type="submission" date="2019-10" db="EMBL/GenBank/DDBJ databases">
        <title>A de novo genome assembly of a pear dwarfing rootstock.</title>
        <authorList>
            <person name="Wang F."/>
            <person name="Wang J."/>
            <person name="Li S."/>
            <person name="Zhang Y."/>
            <person name="Fang M."/>
            <person name="Ma L."/>
            <person name="Zhao Y."/>
            <person name="Jiang S."/>
        </authorList>
    </citation>
    <scope>NUCLEOTIDE SEQUENCE [LARGE SCALE GENOMIC DNA]</scope>
</reference>
<evidence type="ECO:0000313" key="2">
    <source>
        <dbReference type="Proteomes" id="UP000327157"/>
    </source>
</evidence>
<organism evidence="1 2">
    <name type="scientific">Pyrus ussuriensis x Pyrus communis</name>
    <dbReference type="NCBI Taxonomy" id="2448454"/>
    <lineage>
        <taxon>Eukaryota</taxon>
        <taxon>Viridiplantae</taxon>
        <taxon>Streptophyta</taxon>
        <taxon>Embryophyta</taxon>
        <taxon>Tracheophyta</taxon>
        <taxon>Spermatophyta</taxon>
        <taxon>Magnoliopsida</taxon>
        <taxon>eudicotyledons</taxon>
        <taxon>Gunneridae</taxon>
        <taxon>Pentapetalae</taxon>
        <taxon>rosids</taxon>
        <taxon>fabids</taxon>
        <taxon>Rosales</taxon>
        <taxon>Rosaceae</taxon>
        <taxon>Amygdaloideae</taxon>
        <taxon>Maleae</taxon>
        <taxon>Pyrus</taxon>
    </lineage>
</organism>
<evidence type="ECO:0000313" key="1">
    <source>
        <dbReference type="EMBL" id="KAB2632707.1"/>
    </source>
</evidence>
<accession>A0A5N5I0R2</accession>
<reference evidence="1 2" key="1">
    <citation type="submission" date="2019-09" db="EMBL/GenBank/DDBJ databases">
        <authorList>
            <person name="Ou C."/>
        </authorList>
    </citation>
    <scope>NUCLEOTIDE SEQUENCE [LARGE SCALE GENOMIC DNA]</scope>
    <source>
        <strain evidence="1">S2</strain>
        <tissue evidence="1">Leaf</tissue>
    </source>
</reference>
<dbReference type="Proteomes" id="UP000327157">
    <property type="component" value="Chromosome 6"/>
</dbReference>